<evidence type="ECO:0000313" key="1">
    <source>
        <dbReference type="EMBL" id="KZP02403.1"/>
    </source>
</evidence>
<proteinExistence type="predicted"/>
<organism evidence="1 2">
    <name type="scientific">Athelia psychrophila</name>
    <dbReference type="NCBI Taxonomy" id="1759441"/>
    <lineage>
        <taxon>Eukaryota</taxon>
        <taxon>Fungi</taxon>
        <taxon>Dikarya</taxon>
        <taxon>Basidiomycota</taxon>
        <taxon>Agaricomycotina</taxon>
        <taxon>Agaricomycetes</taxon>
        <taxon>Agaricomycetidae</taxon>
        <taxon>Atheliales</taxon>
        <taxon>Atheliaceae</taxon>
        <taxon>Athelia</taxon>
    </lineage>
</organism>
<dbReference type="EMBL" id="KV418609">
    <property type="protein sequence ID" value="KZP02403.1"/>
    <property type="molecule type" value="Genomic_DNA"/>
</dbReference>
<accession>A0A167SZF7</accession>
<dbReference type="Proteomes" id="UP000076532">
    <property type="component" value="Unassembled WGS sequence"/>
</dbReference>
<keyword evidence="2" id="KW-1185">Reference proteome</keyword>
<reference evidence="1 2" key="1">
    <citation type="journal article" date="2016" name="Mol. Biol. Evol.">
        <title>Comparative Genomics of Early-Diverging Mushroom-Forming Fungi Provides Insights into the Origins of Lignocellulose Decay Capabilities.</title>
        <authorList>
            <person name="Nagy L.G."/>
            <person name="Riley R."/>
            <person name="Tritt A."/>
            <person name="Adam C."/>
            <person name="Daum C."/>
            <person name="Floudas D."/>
            <person name="Sun H."/>
            <person name="Yadav J.S."/>
            <person name="Pangilinan J."/>
            <person name="Larsson K.H."/>
            <person name="Matsuura K."/>
            <person name="Barry K."/>
            <person name="Labutti K."/>
            <person name="Kuo R."/>
            <person name="Ohm R.A."/>
            <person name="Bhattacharya S.S."/>
            <person name="Shirouzu T."/>
            <person name="Yoshinaga Y."/>
            <person name="Martin F.M."/>
            <person name="Grigoriev I.V."/>
            <person name="Hibbett D.S."/>
        </authorList>
    </citation>
    <scope>NUCLEOTIDE SEQUENCE [LARGE SCALE GENOMIC DNA]</scope>
    <source>
        <strain evidence="1 2">CBS 109695</strain>
    </source>
</reference>
<evidence type="ECO:0000313" key="2">
    <source>
        <dbReference type="Proteomes" id="UP000076532"/>
    </source>
</evidence>
<sequence length="231" mass="25590">MSNVWLKESYAAYFYYLRLTLAENASQPNSVTLLLCQGSDRASAGSDGAGWYGGGGQQNGWARMAKKPSSNVAASTGTVDKGFIDLRNICFLSDDEVAKIAWGEVPSDHAWLDFFGRCALPADVRVPRLRGPPVVDEMAGKFGAPTYRPLSDEHRRDARRRCALGLRRWTLETARYDARFTRPMVAAFERKGLVTPAPLAANLRSIKRYYATFGASLRISERKKRVESMGG</sequence>
<dbReference type="AlphaFoldDB" id="A0A167SZF7"/>
<protein>
    <submittedName>
        <fullName evidence="1">Uncharacterized protein</fullName>
    </submittedName>
</protein>
<name>A0A167SZF7_9AGAM</name>
<gene>
    <name evidence="1" type="ORF">FIBSPDRAFT_975738</name>
</gene>